<evidence type="ECO:0000313" key="3">
    <source>
        <dbReference type="Proteomes" id="UP000240728"/>
    </source>
</evidence>
<dbReference type="EMBL" id="PYOZ01000010">
    <property type="protein sequence ID" value="PSX43980.1"/>
    <property type="molecule type" value="Genomic_DNA"/>
</dbReference>
<name>A0AAX0YSM4_9GAMM</name>
<sequence length="332" mass="36978">MKKHTIYPLISSILSSNIQAQSNEIKDNNIIKVKNISEYNFSNGNNQQSLLKISLQHSMIPESLWGDICELTEMWDNIVKNNDLRSYKELCENLSISKERKNNLINSFDYQLLSSLSLRNVQDMISNNDFDSLLTYLNNKGFISSYNSKSLIEYYESSNDFKEKFTNELIKQQKDNLTDDDDIIFIINNIKSNPEVLAAAAAAVIVIIAVGVMTYVATAINVMGVVNVAVQAAVAVNVAVTVSSHGGNCNSCHQSVRDSIGINNVNVIDTVSAFFDNPHLKSRAYININKLKAKASLDAAINLGYITINKDKYDDVINSLDNIIEKSIKVGF</sequence>
<organism evidence="2 3">
    <name type="scientific">Photobacterium kishitanii</name>
    <dbReference type="NCBI Taxonomy" id="318456"/>
    <lineage>
        <taxon>Bacteria</taxon>
        <taxon>Pseudomonadati</taxon>
        <taxon>Pseudomonadota</taxon>
        <taxon>Gammaproteobacteria</taxon>
        <taxon>Vibrionales</taxon>
        <taxon>Vibrionaceae</taxon>
        <taxon>Photobacterium</taxon>
    </lineage>
</organism>
<protein>
    <submittedName>
        <fullName evidence="2">Uncharacterized protein</fullName>
    </submittedName>
</protein>
<evidence type="ECO:0000313" key="2">
    <source>
        <dbReference type="EMBL" id="PSX43980.1"/>
    </source>
</evidence>
<dbReference type="AlphaFoldDB" id="A0AAX0YSM4"/>
<dbReference type="RefSeq" id="WP_045043160.1">
    <property type="nucleotide sequence ID" value="NZ_JAUZMV010000006.1"/>
</dbReference>
<feature type="transmembrane region" description="Helical" evidence="1">
    <location>
        <begin position="196"/>
        <end position="217"/>
    </location>
</feature>
<proteinExistence type="predicted"/>
<evidence type="ECO:0000256" key="1">
    <source>
        <dbReference type="SAM" id="Phobius"/>
    </source>
</evidence>
<keyword evidence="1" id="KW-0812">Transmembrane</keyword>
<keyword evidence="1" id="KW-0472">Membrane</keyword>
<reference evidence="2 3" key="1">
    <citation type="submission" date="2018-01" db="EMBL/GenBank/DDBJ databases">
        <title>Whole genome sequencing of Histamine producing bacteria.</title>
        <authorList>
            <person name="Butler K."/>
        </authorList>
    </citation>
    <scope>NUCLEOTIDE SEQUENCE [LARGE SCALE GENOMIC DNA]</scope>
    <source>
        <strain evidence="2 3">A1-4</strain>
    </source>
</reference>
<accession>A0AAX0YSM4</accession>
<keyword evidence="1" id="KW-1133">Transmembrane helix</keyword>
<keyword evidence="3" id="KW-1185">Reference proteome</keyword>
<gene>
    <name evidence="2" type="ORF">C0W53_15215</name>
</gene>
<dbReference type="Proteomes" id="UP000240728">
    <property type="component" value="Unassembled WGS sequence"/>
</dbReference>
<comment type="caution">
    <text evidence="2">The sequence shown here is derived from an EMBL/GenBank/DDBJ whole genome shotgun (WGS) entry which is preliminary data.</text>
</comment>